<dbReference type="AlphaFoldDB" id="A0AAW1L2Z5"/>
<dbReference type="Proteomes" id="UP001458880">
    <property type="component" value="Unassembled WGS sequence"/>
</dbReference>
<protein>
    <recommendedName>
        <fullName evidence="3">HTH psq-type domain-containing protein</fullName>
    </recommendedName>
</protein>
<dbReference type="EMBL" id="JASPKY010000165">
    <property type="protein sequence ID" value="KAK9728957.1"/>
    <property type="molecule type" value="Genomic_DNA"/>
</dbReference>
<name>A0AAW1L2Z5_POPJA</name>
<comment type="caution">
    <text evidence="1">The sequence shown here is derived from an EMBL/GenBank/DDBJ whole genome shotgun (WGS) entry which is preliminary data.</text>
</comment>
<reference evidence="1 2" key="1">
    <citation type="journal article" date="2024" name="BMC Genomics">
        <title>De novo assembly and annotation of Popillia japonica's genome with initial clues to its potential as an invasive pest.</title>
        <authorList>
            <person name="Cucini C."/>
            <person name="Boschi S."/>
            <person name="Funari R."/>
            <person name="Cardaioli E."/>
            <person name="Iannotti N."/>
            <person name="Marturano G."/>
            <person name="Paoli F."/>
            <person name="Bruttini M."/>
            <person name="Carapelli A."/>
            <person name="Frati F."/>
            <person name="Nardi F."/>
        </authorList>
    </citation>
    <scope>NUCLEOTIDE SEQUENCE [LARGE SCALE GENOMIC DNA]</scope>
    <source>
        <strain evidence="1">DMR45628</strain>
    </source>
</reference>
<evidence type="ECO:0000313" key="2">
    <source>
        <dbReference type="Proteomes" id="UP001458880"/>
    </source>
</evidence>
<organism evidence="1 2">
    <name type="scientific">Popillia japonica</name>
    <name type="common">Japanese beetle</name>
    <dbReference type="NCBI Taxonomy" id="7064"/>
    <lineage>
        <taxon>Eukaryota</taxon>
        <taxon>Metazoa</taxon>
        <taxon>Ecdysozoa</taxon>
        <taxon>Arthropoda</taxon>
        <taxon>Hexapoda</taxon>
        <taxon>Insecta</taxon>
        <taxon>Pterygota</taxon>
        <taxon>Neoptera</taxon>
        <taxon>Endopterygota</taxon>
        <taxon>Coleoptera</taxon>
        <taxon>Polyphaga</taxon>
        <taxon>Scarabaeiformia</taxon>
        <taxon>Scarabaeidae</taxon>
        <taxon>Rutelinae</taxon>
        <taxon>Popillia</taxon>
    </lineage>
</organism>
<proteinExistence type="predicted"/>
<gene>
    <name evidence="1" type="ORF">QE152_g16931</name>
</gene>
<accession>A0AAW1L2Z5</accession>
<evidence type="ECO:0008006" key="3">
    <source>
        <dbReference type="Google" id="ProtNLM"/>
    </source>
</evidence>
<sequence>MPRSKTGNHRQAVNKQALGKAIEAVTAARDQKISLREACCVYGVKLATLVGHLKTFKLNQDERFVYRSKFANKLVFSPQEEELLLLRT</sequence>
<evidence type="ECO:0000313" key="1">
    <source>
        <dbReference type="EMBL" id="KAK9728957.1"/>
    </source>
</evidence>
<keyword evidence="2" id="KW-1185">Reference proteome</keyword>